<dbReference type="EMBL" id="PQIB02000002">
    <property type="protein sequence ID" value="RLN34167.1"/>
    <property type="molecule type" value="Genomic_DNA"/>
</dbReference>
<dbReference type="PANTHER" id="PTHR33026:SF7">
    <property type="entry name" value="OS03G0100275 PROTEIN"/>
    <property type="match status" value="1"/>
</dbReference>
<sequence>MPRKSAASRGRKRWNEAGMESPPPANVAKMVAESEWRSSSIRGKDLLRLIAEQVLEEEGVAQWRTAGSNSSPWEMTQWFYIGNHQPNLPGWDNFPPWRQECWLEKLTEEKCRDIPELIKQIKALKDKGVTRESVAYSFIEQRIQPLQQRVHLEYKTVVCQLKDADKQLRADMERIRLMARDKERQQKELDKLCSVPAIRVC</sequence>
<accession>A0A3L6T9L5</accession>
<protein>
    <submittedName>
        <fullName evidence="2">Uncharacterized protein</fullName>
    </submittedName>
</protein>
<proteinExistence type="predicted"/>
<name>A0A3L6T9L5_PANMI</name>
<evidence type="ECO:0000313" key="2">
    <source>
        <dbReference type="EMBL" id="RLN34167.1"/>
    </source>
</evidence>
<keyword evidence="3" id="KW-1185">Reference proteome</keyword>
<comment type="caution">
    <text evidence="2">The sequence shown here is derived from an EMBL/GenBank/DDBJ whole genome shotgun (WGS) entry which is preliminary data.</text>
</comment>
<dbReference type="AlphaFoldDB" id="A0A3L6T9L5"/>
<dbReference type="Proteomes" id="UP000275267">
    <property type="component" value="Unassembled WGS sequence"/>
</dbReference>
<reference evidence="3" key="1">
    <citation type="journal article" date="2019" name="Nat. Commun.">
        <title>The genome of broomcorn millet.</title>
        <authorList>
            <person name="Zou C."/>
            <person name="Miki D."/>
            <person name="Li D."/>
            <person name="Tang Q."/>
            <person name="Xiao L."/>
            <person name="Rajput S."/>
            <person name="Deng P."/>
            <person name="Jia W."/>
            <person name="Huang R."/>
            <person name="Zhang M."/>
            <person name="Sun Y."/>
            <person name="Hu J."/>
            <person name="Fu X."/>
            <person name="Schnable P.S."/>
            <person name="Li F."/>
            <person name="Zhang H."/>
            <person name="Feng B."/>
            <person name="Zhu X."/>
            <person name="Liu R."/>
            <person name="Schnable J.C."/>
            <person name="Zhu J.-K."/>
            <person name="Zhang H."/>
        </authorList>
    </citation>
    <scope>NUCLEOTIDE SEQUENCE [LARGE SCALE GENOMIC DNA]</scope>
</reference>
<feature type="region of interest" description="Disordered" evidence="1">
    <location>
        <begin position="1"/>
        <end position="25"/>
    </location>
</feature>
<evidence type="ECO:0000256" key="1">
    <source>
        <dbReference type="SAM" id="MobiDB-lite"/>
    </source>
</evidence>
<evidence type="ECO:0000313" key="3">
    <source>
        <dbReference type="Proteomes" id="UP000275267"/>
    </source>
</evidence>
<organism evidence="2 3">
    <name type="scientific">Panicum miliaceum</name>
    <name type="common">Proso millet</name>
    <name type="synonym">Broomcorn millet</name>
    <dbReference type="NCBI Taxonomy" id="4540"/>
    <lineage>
        <taxon>Eukaryota</taxon>
        <taxon>Viridiplantae</taxon>
        <taxon>Streptophyta</taxon>
        <taxon>Embryophyta</taxon>
        <taxon>Tracheophyta</taxon>
        <taxon>Spermatophyta</taxon>
        <taxon>Magnoliopsida</taxon>
        <taxon>Liliopsida</taxon>
        <taxon>Poales</taxon>
        <taxon>Poaceae</taxon>
        <taxon>PACMAD clade</taxon>
        <taxon>Panicoideae</taxon>
        <taxon>Panicodae</taxon>
        <taxon>Paniceae</taxon>
        <taxon>Panicinae</taxon>
        <taxon>Panicum</taxon>
        <taxon>Panicum sect. Panicum</taxon>
    </lineage>
</organism>
<gene>
    <name evidence="2" type="ORF">C2845_PM03G30770</name>
</gene>
<dbReference type="PANTHER" id="PTHR33026">
    <property type="entry name" value="OS06G0360600 PROTEIN"/>
    <property type="match status" value="1"/>
</dbReference>